<feature type="compositionally biased region" description="Low complexity" evidence="1">
    <location>
        <begin position="194"/>
        <end position="205"/>
    </location>
</feature>
<keyword evidence="2" id="KW-0472">Membrane</keyword>
<evidence type="ECO:0000256" key="1">
    <source>
        <dbReference type="SAM" id="MobiDB-lite"/>
    </source>
</evidence>
<keyword evidence="2" id="KW-0812">Transmembrane</keyword>
<dbReference type="Proteomes" id="UP000624183">
    <property type="component" value="Unassembled WGS sequence"/>
</dbReference>
<reference evidence="4" key="1">
    <citation type="journal article" date="2019" name="Int. J. Syst. Evol. Microbiol.">
        <title>The Global Catalogue of Microorganisms (GCM) 10K type strain sequencing project: providing services to taxonomists for standard genome sequencing and annotation.</title>
        <authorList>
            <consortium name="The Broad Institute Genomics Platform"/>
            <consortium name="The Broad Institute Genome Sequencing Center for Infectious Disease"/>
            <person name="Wu L."/>
            <person name="Ma J."/>
        </authorList>
    </citation>
    <scope>NUCLEOTIDE SEQUENCE [LARGE SCALE GENOMIC DNA]</scope>
    <source>
        <strain evidence="4">JCM 4602</strain>
    </source>
</reference>
<gene>
    <name evidence="3" type="ORF">GCM10010328_29940</name>
</gene>
<evidence type="ECO:0000313" key="4">
    <source>
        <dbReference type="Proteomes" id="UP000624183"/>
    </source>
</evidence>
<keyword evidence="4" id="KW-1185">Reference proteome</keyword>
<evidence type="ECO:0008006" key="5">
    <source>
        <dbReference type="Google" id="ProtNLM"/>
    </source>
</evidence>
<evidence type="ECO:0000313" key="3">
    <source>
        <dbReference type="EMBL" id="GGZ53137.1"/>
    </source>
</evidence>
<keyword evidence="2" id="KW-1133">Transmembrane helix</keyword>
<sequence>MKRAAVIWAARTATAQRLATGSHTLIARIGSRTADWIRAGRRDDLTGLAAALGCILRALLVTAGAYLLWRIIRAAPALLWALVPVWCWAALRAAPRTAAEPAPEEVPEEAEPDPRDAVLRLLYEALGDRPSMYLSDLLQHLQDQGHGKDWSVADLRARLEALRIPVEMRLKTGGRGASRGIVRAQLPPLPDPAPQEASPAASPAA</sequence>
<organism evidence="3 4">
    <name type="scientific">Streptomyces rubiginosohelvolus</name>
    <dbReference type="NCBI Taxonomy" id="67362"/>
    <lineage>
        <taxon>Bacteria</taxon>
        <taxon>Bacillati</taxon>
        <taxon>Actinomycetota</taxon>
        <taxon>Actinomycetes</taxon>
        <taxon>Kitasatosporales</taxon>
        <taxon>Streptomycetaceae</taxon>
        <taxon>Streptomyces</taxon>
    </lineage>
</organism>
<evidence type="ECO:0000256" key="2">
    <source>
        <dbReference type="SAM" id="Phobius"/>
    </source>
</evidence>
<protein>
    <recommendedName>
        <fullName evidence="5">Integral membrane protein</fullName>
    </recommendedName>
</protein>
<feature type="transmembrane region" description="Helical" evidence="2">
    <location>
        <begin position="45"/>
        <end position="68"/>
    </location>
</feature>
<dbReference type="EMBL" id="BMUW01000004">
    <property type="protein sequence ID" value="GGZ53137.1"/>
    <property type="molecule type" value="Genomic_DNA"/>
</dbReference>
<comment type="caution">
    <text evidence="3">The sequence shown here is derived from an EMBL/GenBank/DDBJ whole genome shotgun (WGS) entry which is preliminary data.</text>
</comment>
<accession>A0ABQ3BQ11</accession>
<name>A0ABQ3BQ11_9ACTN</name>
<proteinExistence type="predicted"/>
<feature type="region of interest" description="Disordered" evidence="1">
    <location>
        <begin position="179"/>
        <end position="205"/>
    </location>
</feature>